<dbReference type="PANTHER" id="PTHR10037:SF62">
    <property type="entry name" value="SODIUM CHANNEL PROTEIN 60E"/>
    <property type="match status" value="1"/>
</dbReference>
<comment type="caution">
    <text evidence="8">The sequence shown here is derived from an EMBL/GenBank/DDBJ whole genome shotgun (WGS) entry which is preliminary data.</text>
</comment>
<feature type="non-terminal residue" evidence="8">
    <location>
        <position position="618"/>
    </location>
</feature>
<dbReference type="InterPro" id="IPR043203">
    <property type="entry name" value="VGCC_Ca_Na"/>
</dbReference>
<dbReference type="AlphaFoldDB" id="A0A813E6B1"/>
<dbReference type="Proteomes" id="UP000654075">
    <property type="component" value="Unassembled WGS sequence"/>
</dbReference>
<feature type="transmembrane region" description="Helical" evidence="5">
    <location>
        <begin position="565"/>
        <end position="585"/>
    </location>
</feature>
<sequence length="618" mass="69141">MFRSFWLILVVFVPQLLPIRATSGPMAPLSTGPGGPAVFLQMRPPLLWPTVSPAAGIRDAIPLLQVPCLEASGSSVARRALKAETEEQSSAGWSQAVQGLLALGGLGAALQTHRRRHLKLRKNRTAAVVRAVGGGQEAEDGQKDEEGDDAFNIGAFLSKKSRAGSSIGICTREWHPELFDEAPDGYQHVLSAGIDFVDVLGCGTALKILAAVPPLDVQPRFNVRIAPKTTLGLGLIINKQLVQHWTVLGPLQQTMGKLGVGYVETLTIHSEGSGRMNFPFWVYDAVAEAYQRGLCLRVGISHPKATGKTVLRAKEARDEESFFTSYNFIGKGTECAAACECSLYCEPLIKDAANCVEQGGRWLPTLSQNFDNVWSAMLTLFEISSTEGWADVMHVACDGVEEYVEPIRDYNQWAFVPFFMVYMFFSAMFIINLSVGVIVDKFMDLKHAGAGDLMLTDAQRKWVASHRQLCNRNIFFDLTDLHKLPPLRRKAYRIISHTWFHIVIMTAIALNSASMAMKTFPSPFSWWDKMLEDTRYFFFALFLVEMVMKLYALRSNYWQDRWNTFDFFCVVASSLGYFLTAVSNMNFSAITSLFRVARLFRLPRPWHRLRFTLCPRVA</sequence>
<keyword evidence="3 5" id="KW-1133">Transmembrane helix</keyword>
<feature type="chain" id="PRO_5032606606" description="Ion transport domain-containing protein" evidence="6">
    <location>
        <begin position="22"/>
        <end position="618"/>
    </location>
</feature>
<keyword evidence="4 5" id="KW-0472">Membrane</keyword>
<keyword evidence="2 5" id="KW-0812">Transmembrane</keyword>
<dbReference type="EMBL" id="CAJNNV010006874">
    <property type="protein sequence ID" value="CAE8594198.1"/>
    <property type="molecule type" value="Genomic_DNA"/>
</dbReference>
<keyword evidence="9" id="KW-1185">Reference proteome</keyword>
<dbReference type="OrthoDB" id="37537at2759"/>
<feature type="signal peptide" evidence="6">
    <location>
        <begin position="1"/>
        <end position="21"/>
    </location>
</feature>
<evidence type="ECO:0000256" key="4">
    <source>
        <dbReference type="ARBA" id="ARBA00023136"/>
    </source>
</evidence>
<dbReference type="GO" id="GO:0005248">
    <property type="term" value="F:voltage-gated sodium channel activity"/>
    <property type="evidence" value="ECO:0007669"/>
    <property type="project" value="TreeGrafter"/>
</dbReference>
<keyword evidence="6" id="KW-0732">Signal</keyword>
<organism evidence="8 9">
    <name type="scientific">Polarella glacialis</name>
    <name type="common">Dinoflagellate</name>
    <dbReference type="NCBI Taxonomy" id="89957"/>
    <lineage>
        <taxon>Eukaryota</taxon>
        <taxon>Sar</taxon>
        <taxon>Alveolata</taxon>
        <taxon>Dinophyceae</taxon>
        <taxon>Suessiales</taxon>
        <taxon>Suessiaceae</taxon>
        <taxon>Polarella</taxon>
    </lineage>
</organism>
<evidence type="ECO:0000313" key="9">
    <source>
        <dbReference type="Proteomes" id="UP000654075"/>
    </source>
</evidence>
<name>A0A813E6B1_POLGL</name>
<dbReference type="Gene3D" id="1.10.287.70">
    <property type="match status" value="1"/>
</dbReference>
<dbReference type="Gene3D" id="1.20.120.350">
    <property type="entry name" value="Voltage-gated potassium channels. Chain C"/>
    <property type="match status" value="1"/>
</dbReference>
<evidence type="ECO:0000256" key="6">
    <source>
        <dbReference type="SAM" id="SignalP"/>
    </source>
</evidence>
<feature type="domain" description="Ion transport" evidence="7">
    <location>
        <begin position="497"/>
        <end position="610"/>
    </location>
</feature>
<evidence type="ECO:0000313" key="8">
    <source>
        <dbReference type="EMBL" id="CAE8594198.1"/>
    </source>
</evidence>
<feature type="transmembrane region" description="Helical" evidence="5">
    <location>
        <begin position="498"/>
        <end position="516"/>
    </location>
</feature>
<dbReference type="InterPro" id="IPR027359">
    <property type="entry name" value="Volt_channel_dom_sf"/>
</dbReference>
<proteinExistence type="predicted"/>
<feature type="domain" description="Ion transport" evidence="7">
    <location>
        <begin position="368"/>
        <end position="446"/>
    </location>
</feature>
<gene>
    <name evidence="8" type="ORF">PGLA1383_LOCUS12764</name>
</gene>
<protein>
    <recommendedName>
        <fullName evidence="7">Ion transport domain-containing protein</fullName>
    </recommendedName>
</protein>
<feature type="transmembrane region" description="Helical" evidence="5">
    <location>
        <begin position="413"/>
        <end position="439"/>
    </location>
</feature>
<evidence type="ECO:0000256" key="2">
    <source>
        <dbReference type="ARBA" id="ARBA00022692"/>
    </source>
</evidence>
<accession>A0A813E6B1</accession>
<evidence type="ECO:0000256" key="3">
    <source>
        <dbReference type="ARBA" id="ARBA00022989"/>
    </source>
</evidence>
<evidence type="ECO:0000256" key="5">
    <source>
        <dbReference type="SAM" id="Phobius"/>
    </source>
</evidence>
<dbReference type="InterPro" id="IPR005821">
    <property type="entry name" value="Ion_trans_dom"/>
</dbReference>
<comment type="subcellular location">
    <subcellularLocation>
        <location evidence="1">Membrane</location>
        <topology evidence="1">Multi-pass membrane protein</topology>
    </subcellularLocation>
</comment>
<dbReference type="GO" id="GO:0001518">
    <property type="term" value="C:voltage-gated sodium channel complex"/>
    <property type="evidence" value="ECO:0007669"/>
    <property type="project" value="TreeGrafter"/>
</dbReference>
<evidence type="ECO:0000256" key="1">
    <source>
        <dbReference type="ARBA" id="ARBA00004141"/>
    </source>
</evidence>
<dbReference type="Pfam" id="PF00520">
    <property type="entry name" value="Ion_trans"/>
    <property type="match status" value="2"/>
</dbReference>
<evidence type="ECO:0000259" key="7">
    <source>
        <dbReference type="Pfam" id="PF00520"/>
    </source>
</evidence>
<feature type="transmembrane region" description="Helical" evidence="5">
    <location>
        <begin position="536"/>
        <end position="553"/>
    </location>
</feature>
<reference evidence="8" key="1">
    <citation type="submission" date="2021-02" db="EMBL/GenBank/DDBJ databases">
        <authorList>
            <person name="Dougan E. K."/>
            <person name="Rhodes N."/>
            <person name="Thang M."/>
            <person name="Chan C."/>
        </authorList>
    </citation>
    <scope>NUCLEOTIDE SEQUENCE</scope>
</reference>
<dbReference type="SUPFAM" id="SSF81324">
    <property type="entry name" value="Voltage-gated potassium channels"/>
    <property type="match status" value="2"/>
</dbReference>
<dbReference type="PANTHER" id="PTHR10037">
    <property type="entry name" value="VOLTAGE-GATED CATION CHANNEL CALCIUM AND SODIUM"/>
    <property type="match status" value="1"/>
</dbReference>